<dbReference type="InterPro" id="IPR044865">
    <property type="entry name" value="MRH_dom"/>
</dbReference>
<keyword evidence="14" id="KW-0496">Mitochondrion</keyword>
<evidence type="ECO:0000256" key="1">
    <source>
        <dbReference type="ARBA" id="ARBA00004304"/>
    </source>
</evidence>
<keyword evidence="23" id="KW-1185">Reference proteome</keyword>
<comment type="subcellular location">
    <subcellularLocation>
        <location evidence="2">Cytoplasmic vesicle membrane</location>
        <topology evidence="2">Single-pass type I membrane protein</topology>
    </subcellularLocation>
    <subcellularLocation>
        <location evidence="3">Golgi apparatus membrane</location>
    </subcellularLocation>
    <subcellularLocation>
        <location evidence="1">Mitochondrion membrane</location>
        <topology evidence="1">Single-pass membrane protein</topology>
    </subcellularLocation>
    <subcellularLocation>
        <location evidence="4">Preautophagosomal structure membrane</location>
        <topology evidence="4">Single-pass type I membrane protein</topology>
    </subcellularLocation>
</comment>
<evidence type="ECO:0000256" key="5">
    <source>
        <dbReference type="ARBA" id="ARBA00005363"/>
    </source>
</evidence>
<dbReference type="Proteomes" id="UP000663828">
    <property type="component" value="Unassembled WGS sequence"/>
</dbReference>
<dbReference type="EMBL" id="CAJNOR010000906">
    <property type="protein sequence ID" value="CAF1033868.1"/>
    <property type="molecule type" value="Genomic_DNA"/>
</dbReference>
<keyword evidence="7" id="KW-0813">Transport</keyword>
<dbReference type="PANTHER" id="PTHR15071:SF0">
    <property type="entry name" value="MANNOSE 6-PHOSPHATE RECEPTOR-LIKE PROTEIN 1"/>
    <property type="match status" value="1"/>
</dbReference>
<evidence type="ECO:0000256" key="15">
    <source>
        <dbReference type="ARBA" id="ARBA00023136"/>
    </source>
</evidence>
<keyword evidence="9 20" id="KW-0732">Signal</keyword>
<feature type="transmembrane region" description="Helical" evidence="19">
    <location>
        <begin position="354"/>
        <end position="375"/>
    </location>
</feature>
<comment type="caution">
    <text evidence="22">The sequence shown here is derived from an EMBL/GenBank/DDBJ whole genome shotgun (WGS) entry which is preliminary data.</text>
</comment>
<dbReference type="InterPro" id="IPR028927">
    <property type="entry name" value="Man-6-P_rcpt"/>
</dbReference>
<comment type="similarity">
    <text evidence="5">Belongs to the ATG27 family.</text>
</comment>
<name>A0A814J6J9_ADIRI</name>
<evidence type="ECO:0000256" key="14">
    <source>
        <dbReference type="ARBA" id="ARBA00023128"/>
    </source>
</evidence>
<evidence type="ECO:0000256" key="13">
    <source>
        <dbReference type="ARBA" id="ARBA00023034"/>
    </source>
</evidence>
<evidence type="ECO:0000256" key="17">
    <source>
        <dbReference type="ARBA" id="ARBA00023180"/>
    </source>
</evidence>
<dbReference type="InterPro" id="IPR018939">
    <property type="entry name" value="Autophagy-rel_prot_27"/>
</dbReference>
<evidence type="ECO:0000256" key="3">
    <source>
        <dbReference type="ARBA" id="ARBA00004394"/>
    </source>
</evidence>
<feature type="signal peptide" evidence="20">
    <location>
        <begin position="1"/>
        <end position="19"/>
    </location>
</feature>
<dbReference type="SUPFAM" id="SSF50911">
    <property type="entry name" value="Mannose 6-phosphate receptor domain"/>
    <property type="match status" value="1"/>
</dbReference>
<dbReference type="PANTHER" id="PTHR15071">
    <property type="entry name" value="MANNOSE-6-PHOSPHATE RECEPTOR FAMILY MEMBER"/>
    <property type="match status" value="1"/>
</dbReference>
<dbReference type="Pfam" id="PF02157">
    <property type="entry name" value="Man-6-P_recep"/>
    <property type="match status" value="1"/>
</dbReference>
<evidence type="ECO:0000256" key="7">
    <source>
        <dbReference type="ARBA" id="ARBA00022448"/>
    </source>
</evidence>
<dbReference type="Pfam" id="PF09451">
    <property type="entry name" value="ATG27"/>
    <property type="match status" value="1"/>
</dbReference>
<evidence type="ECO:0000259" key="21">
    <source>
        <dbReference type="PROSITE" id="PS51914"/>
    </source>
</evidence>
<evidence type="ECO:0000256" key="16">
    <source>
        <dbReference type="ARBA" id="ARBA00023157"/>
    </source>
</evidence>
<dbReference type="GO" id="GO:0015031">
    <property type="term" value="P:protein transport"/>
    <property type="evidence" value="ECO:0007669"/>
    <property type="project" value="UniProtKB-KW"/>
</dbReference>
<dbReference type="GO" id="GO:0031966">
    <property type="term" value="C:mitochondrial membrane"/>
    <property type="evidence" value="ECO:0007669"/>
    <property type="project" value="UniProtKB-SubCell"/>
</dbReference>
<organism evidence="22 23">
    <name type="scientific">Adineta ricciae</name>
    <name type="common">Rotifer</name>
    <dbReference type="NCBI Taxonomy" id="249248"/>
    <lineage>
        <taxon>Eukaryota</taxon>
        <taxon>Metazoa</taxon>
        <taxon>Spiralia</taxon>
        <taxon>Gnathifera</taxon>
        <taxon>Rotifera</taxon>
        <taxon>Eurotatoria</taxon>
        <taxon>Bdelloidea</taxon>
        <taxon>Adinetida</taxon>
        <taxon>Adinetidae</taxon>
        <taxon>Adineta</taxon>
    </lineage>
</organism>
<evidence type="ECO:0000256" key="2">
    <source>
        <dbReference type="ARBA" id="ARBA00004358"/>
    </source>
</evidence>
<dbReference type="GO" id="GO:0006914">
    <property type="term" value="P:autophagy"/>
    <property type="evidence" value="ECO:0007669"/>
    <property type="project" value="UniProtKB-KW"/>
</dbReference>
<evidence type="ECO:0000313" key="22">
    <source>
        <dbReference type="EMBL" id="CAF1033868.1"/>
    </source>
</evidence>
<evidence type="ECO:0000256" key="20">
    <source>
        <dbReference type="SAM" id="SignalP"/>
    </source>
</evidence>
<evidence type="ECO:0000256" key="9">
    <source>
        <dbReference type="ARBA" id="ARBA00022729"/>
    </source>
</evidence>
<keyword evidence="17" id="KW-0325">Glycoprotein</keyword>
<evidence type="ECO:0000256" key="18">
    <source>
        <dbReference type="ARBA" id="ARBA00023329"/>
    </source>
</evidence>
<evidence type="ECO:0000256" key="12">
    <source>
        <dbReference type="ARBA" id="ARBA00023006"/>
    </source>
</evidence>
<dbReference type="Gene3D" id="2.70.130.10">
    <property type="entry name" value="Mannose-6-phosphate receptor binding domain"/>
    <property type="match status" value="1"/>
</dbReference>
<accession>A0A814J6J9</accession>
<proteinExistence type="inferred from homology"/>
<keyword evidence="15 19" id="KW-0472">Membrane</keyword>
<sequence length="423" mass="47187">MVVSNIFLFILLNLYVVQGDDCQYSTKDGTLDLRLFGYKDRPRYTDMHDTSPRTFLTYSFNGCFPYSTKDACQNAAACVTDDISKTTSLLARQTNRDFSYNQGVSTIIYTDGGDIKLQVFLVCGVDEVVSAQKVDDKLYIIHIESKCACPGKCTYTPDKSSNGLTGGAVFLIVFVSILVTYLLVTVVFLRFVKHEQGVNLIPHRTFWFQLGSYSIYGVRFVFGYANGKGPKYDDIPNSSPVSYTFNWNGCFPYSKSKGNCTNAAACYTDKNTGASALIAKHDKVDFENHDNVYTLIYHTSSMLLTVYLTCREDGVEKINGRQDDQQIFNIYLQSPCCCPGKCHYSGDGSLSGGAIFVIILLVPLAVYIIGGMIFLRYSRGATGADMIPNRLMWLGIVSYAIDGVRYSVQVVRQRSINVNYEKL</sequence>
<keyword evidence="18" id="KW-0968">Cytoplasmic vesicle</keyword>
<keyword evidence="8 19" id="KW-0812">Transmembrane</keyword>
<evidence type="ECO:0000256" key="8">
    <source>
        <dbReference type="ARBA" id="ARBA00022692"/>
    </source>
</evidence>
<gene>
    <name evidence="22" type="ORF">XAT740_LOCUS14895</name>
</gene>
<dbReference type="GO" id="GO:0005802">
    <property type="term" value="C:trans-Golgi network"/>
    <property type="evidence" value="ECO:0007669"/>
    <property type="project" value="TreeGrafter"/>
</dbReference>
<evidence type="ECO:0000313" key="23">
    <source>
        <dbReference type="Proteomes" id="UP000663828"/>
    </source>
</evidence>
<evidence type="ECO:0000256" key="6">
    <source>
        <dbReference type="ARBA" id="ARBA00013776"/>
    </source>
</evidence>
<dbReference type="GO" id="GO:0000139">
    <property type="term" value="C:Golgi membrane"/>
    <property type="evidence" value="ECO:0007669"/>
    <property type="project" value="UniProtKB-SubCell"/>
</dbReference>
<evidence type="ECO:0000256" key="19">
    <source>
        <dbReference type="SAM" id="Phobius"/>
    </source>
</evidence>
<evidence type="ECO:0000256" key="4">
    <source>
        <dbReference type="ARBA" id="ARBA00004472"/>
    </source>
</evidence>
<dbReference type="GO" id="GO:0034045">
    <property type="term" value="C:phagophore assembly site membrane"/>
    <property type="evidence" value="ECO:0007669"/>
    <property type="project" value="UniProtKB-SubCell"/>
</dbReference>
<feature type="transmembrane region" description="Helical" evidence="19">
    <location>
        <begin position="168"/>
        <end position="192"/>
    </location>
</feature>
<keyword evidence="10" id="KW-0653">Protein transport</keyword>
<keyword evidence="16" id="KW-1015">Disulfide bond</keyword>
<evidence type="ECO:0000256" key="11">
    <source>
        <dbReference type="ARBA" id="ARBA00022989"/>
    </source>
</evidence>
<dbReference type="GO" id="GO:0010008">
    <property type="term" value="C:endosome membrane"/>
    <property type="evidence" value="ECO:0007669"/>
    <property type="project" value="UniProtKB-SubCell"/>
</dbReference>
<keyword evidence="13" id="KW-0333">Golgi apparatus</keyword>
<dbReference type="PROSITE" id="PS51914">
    <property type="entry name" value="MRH"/>
    <property type="match status" value="1"/>
</dbReference>
<feature type="transmembrane region" description="Helical" evidence="19">
    <location>
        <begin position="204"/>
        <end position="225"/>
    </location>
</feature>
<dbReference type="InterPro" id="IPR009011">
    <property type="entry name" value="Man6P_isomerase_rcpt-bd_dom_sf"/>
</dbReference>
<dbReference type="AlphaFoldDB" id="A0A814J6J9"/>
<keyword evidence="12" id="KW-0072">Autophagy</keyword>
<feature type="domain" description="MRH" evidence="21">
    <location>
        <begin position="20"/>
        <end position="151"/>
    </location>
</feature>
<evidence type="ECO:0000256" key="10">
    <source>
        <dbReference type="ARBA" id="ARBA00022927"/>
    </source>
</evidence>
<reference evidence="22" key="1">
    <citation type="submission" date="2021-02" db="EMBL/GenBank/DDBJ databases">
        <authorList>
            <person name="Nowell W R."/>
        </authorList>
    </citation>
    <scope>NUCLEOTIDE SEQUENCE</scope>
</reference>
<protein>
    <recommendedName>
        <fullName evidence="6">Autophagy-related protein 27</fullName>
    </recommendedName>
</protein>
<feature type="chain" id="PRO_5032978508" description="Autophagy-related protein 27" evidence="20">
    <location>
        <begin position="20"/>
        <end position="423"/>
    </location>
</feature>
<keyword evidence="11 19" id="KW-1133">Transmembrane helix</keyword>